<comment type="subcellular location">
    <subcellularLocation>
        <location evidence="1">Mitochondrion inner membrane</location>
        <topology evidence="1">Multi-pass membrane protein</topology>
    </subcellularLocation>
</comment>
<dbReference type="Gene3D" id="1.50.40.10">
    <property type="entry name" value="Mitochondrial carrier domain"/>
    <property type="match status" value="1"/>
</dbReference>
<keyword evidence="5" id="KW-0677">Repeat</keyword>
<sequence length="341" mass="36472">MATSEEAGAERGARNGTLRNAHPIVKELLSGGTAGACAKTAVAPLERVKIIIQTSGVSHSGRPMEPASIGRVLRSIVHSEGVRGLWKGNGASVLRVVPYAALHFSAYERYRSWLLGLGYLGKTPVVDLVAGSAAGATAVAFTYPLDLLRTRLAWRTSAVVASSSGGRHHHHRATMASVLAQLARKEGIPGLYKGVSPTLLGIFPYAGLKFFVYQYLKGVYMEGGRAKEGTTGEEKVEGERFVSTPMKLVFGASAGLVAQTITYPLDVVRRRMQVQDLASGDPSGKIRSSLQGLRLIYRTLGVRKGLYAGLSLNYLKVVPSTAIGFAVYDTAKEYLGHRTSI</sequence>
<evidence type="ECO:0000313" key="11">
    <source>
        <dbReference type="EMBL" id="WZN61857.1"/>
    </source>
</evidence>
<dbReference type="EMBL" id="CP151504">
    <property type="protein sequence ID" value="WZN61857.1"/>
    <property type="molecule type" value="Genomic_DNA"/>
</dbReference>
<keyword evidence="3 10" id="KW-0813">Transport</keyword>
<evidence type="ECO:0000256" key="6">
    <source>
        <dbReference type="ARBA" id="ARBA00022792"/>
    </source>
</evidence>
<evidence type="ECO:0000256" key="5">
    <source>
        <dbReference type="ARBA" id="ARBA00022737"/>
    </source>
</evidence>
<feature type="repeat" description="Solcar" evidence="9">
    <location>
        <begin position="242"/>
        <end position="334"/>
    </location>
</feature>
<keyword evidence="4 9" id="KW-0812">Transmembrane</keyword>
<dbReference type="PRINTS" id="PR00926">
    <property type="entry name" value="MITOCARRIER"/>
</dbReference>
<evidence type="ECO:0000256" key="3">
    <source>
        <dbReference type="ARBA" id="ARBA00022448"/>
    </source>
</evidence>
<dbReference type="PANTHER" id="PTHR24089">
    <property type="entry name" value="SOLUTE CARRIER FAMILY 25"/>
    <property type="match status" value="1"/>
</dbReference>
<feature type="repeat" description="Solcar" evidence="9">
    <location>
        <begin position="122"/>
        <end position="219"/>
    </location>
</feature>
<proteinExistence type="inferred from homology"/>
<reference evidence="11 12" key="1">
    <citation type="submission" date="2024-03" db="EMBL/GenBank/DDBJ databases">
        <title>Complete genome sequence of the green alga Chloropicon roscoffensis RCC1871.</title>
        <authorList>
            <person name="Lemieux C."/>
            <person name="Pombert J.-F."/>
            <person name="Otis C."/>
            <person name="Turmel M."/>
        </authorList>
    </citation>
    <scope>NUCLEOTIDE SEQUENCE [LARGE SCALE GENOMIC DNA]</scope>
    <source>
        <strain evidence="11 12">RCC1871</strain>
    </source>
</reference>
<dbReference type="AlphaFoldDB" id="A0AAX4P6F7"/>
<dbReference type="SUPFAM" id="SSF103506">
    <property type="entry name" value="Mitochondrial carrier"/>
    <property type="match status" value="1"/>
</dbReference>
<keyword evidence="6" id="KW-0999">Mitochondrion inner membrane</keyword>
<accession>A0AAX4P6F7</accession>
<dbReference type="GO" id="GO:0005743">
    <property type="term" value="C:mitochondrial inner membrane"/>
    <property type="evidence" value="ECO:0007669"/>
    <property type="project" value="UniProtKB-SubCell"/>
</dbReference>
<dbReference type="Pfam" id="PF00153">
    <property type="entry name" value="Mito_carr"/>
    <property type="match status" value="3"/>
</dbReference>
<evidence type="ECO:0000256" key="1">
    <source>
        <dbReference type="ARBA" id="ARBA00004448"/>
    </source>
</evidence>
<evidence type="ECO:0000256" key="7">
    <source>
        <dbReference type="ARBA" id="ARBA00023128"/>
    </source>
</evidence>
<evidence type="ECO:0000256" key="10">
    <source>
        <dbReference type="RuleBase" id="RU000488"/>
    </source>
</evidence>
<evidence type="ECO:0000256" key="9">
    <source>
        <dbReference type="PROSITE-ProRule" id="PRU00282"/>
    </source>
</evidence>
<dbReference type="InterPro" id="IPR018108">
    <property type="entry name" value="MCP_transmembrane"/>
</dbReference>
<keyword evidence="12" id="KW-1185">Reference proteome</keyword>
<dbReference type="InterPro" id="IPR002067">
    <property type="entry name" value="MCP"/>
</dbReference>
<protein>
    <submittedName>
        <fullName evidence="11">Mitochondrial carrier protein</fullName>
    </submittedName>
</protein>
<keyword evidence="7" id="KW-0496">Mitochondrion</keyword>
<dbReference type="InterPro" id="IPR002167">
    <property type="entry name" value="GDC-like"/>
</dbReference>
<dbReference type="Proteomes" id="UP001472866">
    <property type="component" value="Chromosome 04"/>
</dbReference>
<evidence type="ECO:0000313" key="12">
    <source>
        <dbReference type="Proteomes" id="UP001472866"/>
    </source>
</evidence>
<comment type="similarity">
    <text evidence="2 10">Belongs to the mitochondrial carrier (TC 2.A.29) family.</text>
</comment>
<dbReference type="PROSITE" id="PS50920">
    <property type="entry name" value="SOLCAR"/>
    <property type="match status" value="3"/>
</dbReference>
<keyword evidence="8 9" id="KW-0472">Membrane</keyword>
<gene>
    <name evidence="11" type="ORF">HKI87_04g33920</name>
</gene>
<feature type="repeat" description="Solcar" evidence="9">
    <location>
        <begin position="22"/>
        <end position="113"/>
    </location>
</feature>
<organism evidence="11 12">
    <name type="scientific">Chloropicon roscoffensis</name>
    <dbReference type="NCBI Taxonomy" id="1461544"/>
    <lineage>
        <taxon>Eukaryota</taxon>
        <taxon>Viridiplantae</taxon>
        <taxon>Chlorophyta</taxon>
        <taxon>Chloropicophyceae</taxon>
        <taxon>Chloropicales</taxon>
        <taxon>Chloropicaceae</taxon>
        <taxon>Chloropicon</taxon>
    </lineage>
</organism>
<dbReference type="GO" id="GO:0055085">
    <property type="term" value="P:transmembrane transport"/>
    <property type="evidence" value="ECO:0007669"/>
    <property type="project" value="InterPro"/>
</dbReference>
<evidence type="ECO:0000256" key="4">
    <source>
        <dbReference type="ARBA" id="ARBA00022692"/>
    </source>
</evidence>
<dbReference type="PRINTS" id="PR00928">
    <property type="entry name" value="GRAVESDC"/>
</dbReference>
<evidence type="ECO:0000256" key="2">
    <source>
        <dbReference type="ARBA" id="ARBA00006375"/>
    </source>
</evidence>
<evidence type="ECO:0000256" key="8">
    <source>
        <dbReference type="ARBA" id="ARBA00023136"/>
    </source>
</evidence>
<dbReference type="InterPro" id="IPR023395">
    <property type="entry name" value="MCP_dom_sf"/>
</dbReference>
<name>A0AAX4P6F7_9CHLO</name>